<protein>
    <submittedName>
        <fullName evidence="2">Uncharacterized protein</fullName>
    </submittedName>
</protein>
<keyword evidence="1" id="KW-1133">Transmembrane helix</keyword>
<accession>A0A9J6CVL6</accession>
<feature type="transmembrane region" description="Helical" evidence="1">
    <location>
        <begin position="21"/>
        <end position="43"/>
    </location>
</feature>
<reference evidence="2" key="2">
    <citation type="submission" date="2021-09" db="EMBL/GenBank/DDBJ databases">
        <authorList>
            <person name="Jia N."/>
            <person name="Wang J."/>
            <person name="Shi W."/>
            <person name="Du L."/>
            <person name="Sun Y."/>
            <person name="Zhan W."/>
            <person name="Jiang J."/>
            <person name="Wang Q."/>
            <person name="Zhang B."/>
            <person name="Ji P."/>
            <person name="Sakyi L.B."/>
            <person name="Cui X."/>
            <person name="Yuan T."/>
            <person name="Jiang B."/>
            <person name="Yang W."/>
            <person name="Lam T.T.-Y."/>
            <person name="Chang Q."/>
            <person name="Ding S."/>
            <person name="Wang X."/>
            <person name="Zhu J."/>
            <person name="Ruan X."/>
            <person name="Zhao L."/>
            <person name="Wei J."/>
            <person name="Que T."/>
            <person name="Du C."/>
            <person name="Cheng J."/>
            <person name="Dai P."/>
            <person name="Han X."/>
            <person name="Huang E."/>
            <person name="Gao Y."/>
            <person name="Liu J."/>
            <person name="Shao H."/>
            <person name="Ye R."/>
            <person name="Li L."/>
            <person name="Wei W."/>
            <person name="Wang X."/>
            <person name="Wang C."/>
            <person name="Huo Q."/>
            <person name="Li W."/>
            <person name="Guo W."/>
            <person name="Chen H."/>
            <person name="Chen S."/>
            <person name="Zhou L."/>
            <person name="Zhou L."/>
            <person name="Ni X."/>
            <person name="Tian J."/>
            <person name="Zhou Y."/>
            <person name="Sheng Y."/>
            <person name="Liu T."/>
            <person name="Pan Y."/>
            <person name="Xia L."/>
            <person name="Li J."/>
            <person name="Zhao F."/>
            <person name="Cao W."/>
        </authorList>
    </citation>
    <scope>NUCLEOTIDE SEQUENCE</scope>
    <source>
        <strain evidence="2">Rmic-2018</strain>
        <tissue evidence="2">Larvae</tissue>
    </source>
</reference>
<keyword evidence="3" id="KW-1185">Reference proteome</keyword>
<keyword evidence="1" id="KW-0812">Transmembrane</keyword>
<organism evidence="2 3">
    <name type="scientific">Rhipicephalus microplus</name>
    <name type="common">Cattle tick</name>
    <name type="synonym">Boophilus microplus</name>
    <dbReference type="NCBI Taxonomy" id="6941"/>
    <lineage>
        <taxon>Eukaryota</taxon>
        <taxon>Metazoa</taxon>
        <taxon>Ecdysozoa</taxon>
        <taxon>Arthropoda</taxon>
        <taxon>Chelicerata</taxon>
        <taxon>Arachnida</taxon>
        <taxon>Acari</taxon>
        <taxon>Parasitiformes</taxon>
        <taxon>Ixodida</taxon>
        <taxon>Ixodoidea</taxon>
        <taxon>Ixodidae</taxon>
        <taxon>Rhipicephalinae</taxon>
        <taxon>Rhipicephalus</taxon>
        <taxon>Boophilus</taxon>
    </lineage>
</organism>
<dbReference type="AlphaFoldDB" id="A0A9J6CVL6"/>
<proteinExistence type="predicted"/>
<dbReference type="EMBL" id="JABSTU010005992">
    <property type="protein sequence ID" value="KAH7934719.1"/>
    <property type="molecule type" value="Genomic_DNA"/>
</dbReference>
<sequence length="446" mass="50139">MIPLRPSSSYDSRHVNLWETEMYFIIHPAMLGLVLLLASAIIWNSGMALAPGESQPPKAAAPPHWLSEVGDSLKRRFVPKRAERRDEHAAYVLGAYADVRVTPPVVRFLVAANGEEKRRHFPPFECRFAFNNSEDTSDSGDSVRASWSPIGHQGGFEPLLVSCPTRRKNLLPRLVSLVYMGVDSNGWLRPRKVELVPKRSGTFALCVTVGDQGDPDPRTVRRVSRLLRRAWRLPLRLLRQKSGYRPRLPLRAAAKVRRDNVHQGQAARSSGRSCKTTMKPWTSCVYELVTSPFKYALAVTPRDFVVPRRHGTLKEFIQRNQQHAGAMTFLRYTFVGPRPMARINESSLISQSKVLRSSHAEPPGVTSRALVRVADVVQMNARGGFSLMASASARVMDPRHASVCSYAEDSEVEPDERLAYDDHVLGYGDLMRRSLAWQLHTERLSV</sequence>
<evidence type="ECO:0000313" key="2">
    <source>
        <dbReference type="EMBL" id="KAH7934719.1"/>
    </source>
</evidence>
<dbReference type="Proteomes" id="UP000821866">
    <property type="component" value="Unassembled WGS sequence"/>
</dbReference>
<keyword evidence="1" id="KW-0472">Membrane</keyword>
<evidence type="ECO:0000313" key="3">
    <source>
        <dbReference type="Proteomes" id="UP000821866"/>
    </source>
</evidence>
<comment type="caution">
    <text evidence="2">The sequence shown here is derived from an EMBL/GenBank/DDBJ whole genome shotgun (WGS) entry which is preliminary data.</text>
</comment>
<reference evidence="2" key="1">
    <citation type="journal article" date="2020" name="Cell">
        <title>Large-Scale Comparative Analyses of Tick Genomes Elucidate Their Genetic Diversity and Vector Capacities.</title>
        <authorList>
            <consortium name="Tick Genome and Microbiome Consortium (TIGMIC)"/>
            <person name="Jia N."/>
            <person name="Wang J."/>
            <person name="Shi W."/>
            <person name="Du L."/>
            <person name="Sun Y."/>
            <person name="Zhan W."/>
            <person name="Jiang J.F."/>
            <person name="Wang Q."/>
            <person name="Zhang B."/>
            <person name="Ji P."/>
            <person name="Bell-Sakyi L."/>
            <person name="Cui X.M."/>
            <person name="Yuan T.T."/>
            <person name="Jiang B.G."/>
            <person name="Yang W.F."/>
            <person name="Lam T.T."/>
            <person name="Chang Q.C."/>
            <person name="Ding S.J."/>
            <person name="Wang X.J."/>
            <person name="Zhu J.G."/>
            <person name="Ruan X.D."/>
            <person name="Zhao L."/>
            <person name="Wei J.T."/>
            <person name="Ye R.Z."/>
            <person name="Que T.C."/>
            <person name="Du C.H."/>
            <person name="Zhou Y.H."/>
            <person name="Cheng J.X."/>
            <person name="Dai P.F."/>
            <person name="Guo W.B."/>
            <person name="Han X.H."/>
            <person name="Huang E.J."/>
            <person name="Li L.F."/>
            <person name="Wei W."/>
            <person name="Gao Y.C."/>
            <person name="Liu J.Z."/>
            <person name="Shao H.Z."/>
            <person name="Wang X."/>
            <person name="Wang C.C."/>
            <person name="Yang T.C."/>
            <person name="Huo Q.B."/>
            <person name="Li W."/>
            <person name="Chen H.Y."/>
            <person name="Chen S.E."/>
            <person name="Zhou L.G."/>
            <person name="Ni X.B."/>
            <person name="Tian J.H."/>
            <person name="Sheng Y."/>
            <person name="Liu T."/>
            <person name="Pan Y.S."/>
            <person name="Xia L.Y."/>
            <person name="Li J."/>
            <person name="Zhao F."/>
            <person name="Cao W.C."/>
        </authorList>
    </citation>
    <scope>NUCLEOTIDE SEQUENCE</scope>
    <source>
        <strain evidence="2">Rmic-2018</strain>
    </source>
</reference>
<gene>
    <name evidence="2" type="ORF">HPB51_028916</name>
</gene>
<evidence type="ECO:0000256" key="1">
    <source>
        <dbReference type="SAM" id="Phobius"/>
    </source>
</evidence>
<name>A0A9J6CVL6_RHIMP</name>